<evidence type="ECO:0000313" key="13">
    <source>
        <dbReference type="Proteomes" id="UP000009062"/>
    </source>
</evidence>
<dbReference type="SUPFAM" id="SSF50692">
    <property type="entry name" value="ADC-like"/>
    <property type="match status" value="1"/>
</dbReference>
<dbReference type="PANTHER" id="PTHR43598">
    <property type="entry name" value="TUNGSTEN-CONTAINING FORMYLMETHANOFURAN DEHYDROGENASE 2 SUBUNIT B"/>
    <property type="match status" value="1"/>
</dbReference>
<evidence type="ECO:0000256" key="6">
    <source>
        <dbReference type="ARBA" id="ARBA00022729"/>
    </source>
</evidence>
<evidence type="ECO:0000256" key="5">
    <source>
        <dbReference type="ARBA" id="ARBA00022723"/>
    </source>
</evidence>
<organism evidence="12 13">
    <name type="scientific">Pyrobaculum oguniense (strain DSM 13380 / JCM 10595 / TE7)</name>
    <dbReference type="NCBI Taxonomy" id="698757"/>
    <lineage>
        <taxon>Archaea</taxon>
        <taxon>Thermoproteota</taxon>
        <taxon>Thermoprotei</taxon>
        <taxon>Thermoproteales</taxon>
        <taxon>Thermoproteaceae</taxon>
        <taxon>Pyrobaculum</taxon>
    </lineage>
</organism>
<evidence type="ECO:0000256" key="8">
    <source>
        <dbReference type="ARBA" id="ARBA00023004"/>
    </source>
</evidence>
<dbReference type="Gene3D" id="3.40.228.10">
    <property type="entry name" value="Dimethylsulfoxide Reductase, domain 2"/>
    <property type="match status" value="1"/>
</dbReference>
<comment type="cofactor">
    <cofactor evidence="1">
        <name>[4Fe-4S] cluster</name>
        <dbReference type="ChEBI" id="CHEBI:49883"/>
    </cofactor>
</comment>
<dbReference type="Gene3D" id="2.40.40.20">
    <property type="match status" value="1"/>
</dbReference>
<dbReference type="GO" id="GO:0016491">
    <property type="term" value="F:oxidoreductase activity"/>
    <property type="evidence" value="ECO:0007669"/>
    <property type="project" value="UniProtKB-KW"/>
</dbReference>
<evidence type="ECO:0000256" key="9">
    <source>
        <dbReference type="ARBA" id="ARBA00023014"/>
    </source>
</evidence>
<keyword evidence="9" id="KW-0411">Iron-sulfur</keyword>
<gene>
    <name evidence="12" type="ordered locus">Pogu_1056</name>
</gene>
<dbReference type="InterPro" id="IPR006657">
    <property type="entry name" value="MoPterin_dinucl-bd_dom"/>
</dbReference>
<protein>
    <submittedName>
        <fullName evidence="12">Anaerobic dehydrogenase, typically selenocysteine-containing</fullName>
    </submittedName>
</protein>
<keyword evidence="8" id="KW-0408">Iron</keyword>
<dbReference type="SMART" id="SM00926">
    <property type="entry name" value="Molybdop_Fe4S4"/>
    <property type="match status" value="1"/>
</dbReference>
<comment type="similarity">
    <text evidence="3">Belongs to the prokaryotic molybdopterin-containing oxidoreductase family.</text>
</comment>
<dbReference type="Proteomes" id="UP000009062">
    <property type="component" value="Chromosome"/>
</dbReference>
<keyword evidence="4" id="KW-0004">4Fe-4S</keyword>
<keyword evidence="6" id="KW-0732">Signal</keyword>
<dbReference type="Pfam" id="PF01568">
    <property type="entry name" value="Molydop_binding"/>
    <property type="match status" value="1"/>
</dbReference>
<dbReference type="GO" id="GO:0009055">
    <property type="term" value="F:electron transfer activity"/>
    <property type="evidence" value="ECO:0007669"/>
    <property type="project" value="TreeGrafter"/>
</dbReference>
<evidence type="ECO:0000256" key="3">
    <source>
        <dbReference type="ARBA" id="ARBA00010312"/>
    </source>
</evidence>
<sequence>MSVALARRDFLKAAASVGALSLGGLFFLKAVSSQQAPIQQASAPASLSPYPQPERWTDVKVAEPWFWHARDKERNLVRSYYLIPTVCNNCEANCSLLAWVDKETFQIRNVTGNPLHPGSLGTTCAKGVASLDQEYSVDRIWFPLKRAKGARRGEMKFERITWEQALKEIGERIRYVYQKFKETGDERWLKTILVQVGRPNEDGVIFRMGRMGGIDGAINHTNQCSSSGRVAALATWGTDRPNSAFHKARLIIMLSDHLDGGHYFQQHAKRIIEGKVDGARIVSLNPRLSNTAAKADVWLPVWPGTDAAVFLAVVHELLKRDAVNWNFVKDWTNWYMLLEDKALLSELADRGFITKAIVDSIPPAEELRKMPEAERFALFKKVLRELYGVWPDNPDHHYTVDWAAAEILGPRELLGVDEATYNAWLSEVKSRILQFVDYVIWAGERIASWTWRSVGAGNLGGVMAQRALYLLHTLTGSIGVEGSVMPAAWHKQPTHELAFNFSTAGGAAPAPNVWNEYTYPPEYPLTVNEVNQLLSVLLLDEEWRKRWENVGFKIPDHLEVYWIANVHTGIRTLPAGLLFAKVLLEGEGADDPHLQPGYSKIRTHIVEDYIWSENAMFADYVLPTGYIFEKSDTVSMETFEGRWTAMRQSVYKRALELSGKLQEALRDWKEPTEEDFKKGTAVPPSLYIHRYVGRGDIVDRDEFWIYLWWYVDPDGSLGIRKYWESKKRPGTPVTIEEMYGAHYDIMQRLYPGGVERLKKFATELGLDPNNEDDLRKAAAEYIKRYGVIFWDGEPQLLKIGGRPQEVNQPVLGKTTYIKPISGDERPNTAVKFSARPVPQQQVARVDPYTRLAYNDKGEVVGIVIGGVESEGTIVGGTVVVGYPTPSRKIEAIYNKTWREFTPKPKGWVVNPYALVIYPRDAKEREEMIHLVSQVHWHYVTKMRGEKGKYFMAGVNIMRNPVHIHARTPNSKYLVELAHKHPVWISPIDAERLGVKTGDLVRVHVVDPFTGLETGWVVYSVFVTDMIRPGTVHTNHHTGRFRLVDFVDVGGARIPVMPFGSNLVDAKRLMDGLSSPQLGVVELKTVKGVLALRPEEVPDRVRTLKTLVPMNEDLRYVWWTSNGATLNWIIPPMTDPISGQNVWNTVVYIEKAQPGDQEGDAYVNLKAIFDVARWWRDNLTWIAEPGRRYPGVDFSPGSTQGKPVRRPYWFPRLNKPAASTYLWPAAGFSLAAFKPGDEEAPPRDLAQELWGAGPSVTGG</sequence>
<evidence type="ECO:0000259" key="11">
    <source>
        <dbReference type="PROSITE" id="PS51669"/>
    </source>
</evidence>
<feature type="region of interest" description="Disordered" evidence="10">
    <location>
        <begin position="1236"/>
        <end position="1258"/>
    </location>
</feature>
<dbReference type="PROSITE" id="PS51318">
    <property type="entry name" value="TAT"/>
    <property type="match status" value="1"/>
</dbReference>
<dbReference type="eggNOG" id="arCOG01491">
    <property type="taxonomic scope" value="Archaea"/>
</dbReference>
<evidence type="ECO:0000256" key="2">
    <source>
        <dbReference type="ARBA" id="ARBA00004196"/>
    </source>
</evidence>
<dbReference type="Pfam" id="PF00384">
    <property type="entry name" value="Molybdopterin"/>
    <property type="match status" value="1"/>
</dbReference>
<name>H6Q8K1_PYROT</name>
<keyword evidence="13" id="KW-1185">Reference proteome</keyword>
<dbReference type="GO" id="GO:0051539">
    <property type="term" value="F:4 iron, 4 sulfur cluster binding"/>
    <property type="evidence" value="ECO:0007669"/>
    <property type="project" value="UniProtKB-KW"/>
</dbReference>
<accession>H6Q8K1</accession>
<dbReference type="GO" id="GO:0009061">
    <property type="term" value="P:anaerobic respiration"/>
    <property type="evidence" value="ECO:0007669"/>
    <property type="project" value="TreeGrafter"/>
</dbReference>
<dbReference type="SUPFAM" id="SSF53706">
    <property type="entry name" value="Formate dehydrogenase/DMSO reductase, domains 1-3"/>
    <property type="match status" value="1"/>
</dbReference>
<evidence type="ECO:0000313" key="12">
    <source>
        <dbReference type="EMBL" id="AFA39083.1"/>
    </source>
</evidence>
<dbReference type="InterPro" id="IPR006311">
    <property type="entry name" value="TAT_signal"/>
</dbReference>
<dbReference type="InterPro" id="IPR006656">
    <property type="entry name" value="Mopterin_OxRdtase"/>
</dbReference>
<evidence type="ECO:0000256" key="4">
    <source>
        <dbReference type="ARBA" id="ARBA00022485"/>
    </source>
</evidence>
<dbReference type="EMBL" id="CP003316">
    <property type="protein sequence ID" value="AFA39083.1"/>
    <property type="molecule type" value="Genomic_DNA"/>
</dbReference>
<dbReference type="KEGG" id="pog:Pogu_1056"/>
<dbReference type="GO" id="GO:0030151">
    <property type="term" value="F:molybdenum ion binding"/>
    <property type="evidence" value="ECO:0007669"/>
    <property type="project" value="TreeGrafter"/>
</dbReference>
<dbReference type="PROSITE" id="PS51669">
    <property type="entry name" value="4FE4S_MOW_BIS_MGD"/>
    <property type="match status" value="1"/>
</dbReference>
<comment type="subcellular location">
    <subcellularLocation>
        <location evidence="2">Cell envelope</location>
    </subcellularLocation>
</comment>
<keyword evidence="5" id="KW-0479">Metal-binding</keyword>
<dbReference type="InterPro" id="IPR006963">
    <property type="entry name" value="Mopterin_OxRdtase_4Fe-4S_dom"/>
</dbReference>
<proteinExistence type="inferred from homology"/>
<dbReference type="Gene3D" id="3.40.50.740">
    <property type="match status" value="1"/>
</dbReference>
<dbReference type="AlphaFoldDB" id="H6Q8K1"/>
<dbReference type="Pfam" id="PF04879">
    <property type="entry name" value="Molybdop_Fe4S4"/>
    <property type="match status" value="1"/>
</dbReference>
<dbReference type="STRING" id="698757.Pogu_1056"/>
<reference evidence="12 13" key="1">
    <citation type="journal article" date="2012" name="Stand. Genomic Sci.">
        <title>Complete genome sequence of Pyrobaculum oguniense.</title>
        <authorList>
            <person name="Bernick D.L."/>
            <person name="Karplus K."/>
            <person name="Lui L.M."/>
            <person name="Coker J.K."/>
            <person name="Murphy J.N."/>
            <person name="Chan P.P."/>
            <person name="Cozen A.E."/>
            <person name="Lowe T.M."/>
        </authorList>
    </citation>
    <scope>NUCLEOTIDE SEQUENCE [LARGE SCALE GENOMIC DNA]</scope>
    <source>
        <strain evidence="12 13">TE7</strain>
    </source>
</reference>
<evidence type="ECO:0000256" key="10">
    <source>
        <dbReference type="SAM" id="MobiDB-lite"/>
    </source>
</evidence>
<evidence type="ECO:0000256" key="1">
    <source>
        <dbReference type="ARBA" id="ARBA00001966"/>
    </source>
</evidence>
<dbReference type="HOGENOM" id="CLU_259903_0_0_2"/>
<feature type="compositionally biased region" description="Basic and acidic residues" evidence="10">
    <location>
        <begin position="1236"/>
        <end position="1245"/>
    </location>
</feature>
<dbReference type="InterPro" id="IPR009010">
    <property type="entry name" value="Asp_de-COase-like_dom_sf"/>
</dbReference>
<dbReference type="Gene3D" id="3.30.200.210">
    <property type="match status" value="1"/>
</dbReference>
<evidence type="ECO:0000256" key="7">
    <source>
        <dbReference type="ARBA" id="ARBA00023002"/>
    </source>
</evidence>
<dbReference type="PANTHER" id="PTHR43598:SF1">
    <property type="entry name" value="FORMATE DEHYDROGENASE-O MAJOR SUBUNIT"/>
    <property type="match status" value="1"/>
</dbReference>
<feature type="domain" description="4Fe-4S Mo/W bis-MGD-type" evidence="11">
    <location>
        <begin position="80"/>
        <end position="138"/>
    </location>
</feature>
<dbReference type="GO" id="GO:0043546">
    <property type="term" value="F:molybdopterin cofactor binding"/>
    <property type="evidence" value="ECO:0007669"/>
    <property type="project" value="InterPro"/>
</dbReference>
<keyword evidence="7" id="KW-0560">Oxidoreductase</keyword>